<feature type="domain" description="Protein kinase" evidence="1">
    <location>
        <begin position="104"/>
        <end position="306"/>
    </location>
</feature>
<dbReference type="InterPro" id="IPR011009">
    <property type="entry name" value="Kinase-like_dom_sf"/>
</dbReference>
<protein>
    <recommendedName>
        <fullName evidence="1">Protein kinase domain-containing protein</fullName>
    </recommendedName>
</protein>
<dbReference type="InterPro" id="IPR000719">
    <property type="entry name" value="Prot_kinase_dom"/>
</dbReference>
<dbReference type="GO" id="GO:0005524">
    <property type="term" value="F:ATP binding"/>
    <property type="evidence" value="ECO:0007669"/>
    <property type="project" value="InterPro"/>
</dbReference>
<dbReference type="SUPFAM" id="SSF56112">
    <property type="entry name" value="Protein kinase-like (PK-like)"/>
    <property type="match status" value="1"/>
</dbReference>
<dbReference type="Proteomes" id="UP000800094">
    <property type="component" value="Unassembled WGS sequence"/>
</dbReference>
<dbReference type="GO" id="GO:0004672">
    <property type="term" value="F:protein kinase activity"/>
    <property type="evidence" value="ECO:0007669"/>
    <property type="project" value="InterPro"/>
</dbReference>
<sequence length="306" mass="34137">MAGRPTYEIGATWNSEHNTDVKLNVSVGDKHFRIDLFTANFEANPKLLKEYLLHVERSDPTYIPPSLEELDNDEFFVYTLQVAGDELVPVPRDVNPDSRLVGVLLPASKTLDKSTLLVYRPNDIHVRLNDDAVALPTNPRKVYIKGKHVCFFKQILAGDVGMTVTELATYTKINAAKLGEDVRVSRLLGVVEDEHTSRIVGLLLSYIDCENMTLSCAAQAGERTSHDKWLKQITHSLKELHHEARQIVWGDAKPDNVLIGVHDDAYLVDFGGGYTNGWVDKELMNTQEGDLQGLQRIAAYLAGLSV</sequence>
<dbReference type="GeneID" id="54584130"/>
<evidence type="ECO:0000313" key="3">
    <source>
        <dbReference type="Proteomes" id="UP000800094"/>
    </source>
</evidence>
<name>A0A6A6IWU6_9PLEO</name>
<accession>A0A6A6IWU6</accession>
<dbReference type="Gene3D" id="1.10.510.10">
    <property type="entry name" value="Transferase(Phosphotransferase) domain 1"/>
    <property type="match status" value="1"/>
</dbReference>
<keyword evidence="3" id="KW-1185">Reference proteome</keyword>
<dbReference type="OrthoDB" id="4062651at2759"/>
<dbReference type="EMBL" id="ML987190">
    <property type="protein sequence ID" value="KAF2254836.1"/>
    <property type="molecule type" value="Genomic_DNA"/>
</dbReference>
<dbReference type="AlphaFoldDB" id="A0A6A6IWU6"/>
<dbReference type="RefSeq" id="XP_033689840.1">
    <property type="nucleotide sequence ID" value="XM_033830800.1"/>
</dbReference>
<reference evidence="2" key="1">
    <citation type="journal article" date="2020" name="Stud. Mycol.">
        <title>101 Dothideomycetes genomes: a test case for predicting lifestyles and emergence of pathogens.</title>
        <authorList>
            <person name="Haridas S."/>
            <person name="Albert R."/>
            <person name="Binder M."/>
            <person name="Bloem J."/>
            <person name="Labutti K."/>
            <person name="Salamov A."/>
            <person name="Andreopoulos B."/>
            <person name="Baker S."/>
            <person name="Barry K."/>
            <person name="Bills G."/>
            <person name="Bluhm B."/>
            <person name="Cannon C."/>
            <person name="Castanera R."/>
            <person name="Culley D."/>
            <person name="Daum C."/>
            <person name="Ezra D."/>
            <person name="Gonzalez J."/>
            <person name="Henrissat B."/>
            <person name="Kuo A."/>
            <person name="Liang C."/>
            <person name="Lipzen A."/>
            <person name="Lutzoni F."/>
            <person name="Magnuson J."/>
            <person name="Mondo S."/>
            <person name="Nolan M."/>
            <person name="Ohm R."/>
            <person name="Pangilinan J."/>
            <person name="Park H.-J."/>
            <person name="Ramirez L."/>
            <person name="Alfaro M."/>
            <person name="Sun H."/>
            <person name="Tritt A."/>
            <person name="Yoshinaga Y."/>
            <person name="Zwiers L.-H."/>
            <person name="Turgeon B."/>
            <person name="Goodwin S."/>
            <person name="Spatafora J."/>
            <person name="Crous P."/>
            <person name="Grigoriev I."/>
        </authorList>
    </citation>
    <scope>NUCLEOTIDE SEQUENCE</scope>
    <source>
        <strain evidence="2">CBS 122368</strain>
    </source>
</reference>
<evidence type="ECO:0000313" key="2">
    <source>
        <dbReference type="EMBL" id="KAF2254836.1"/>
    </source>
</evidence>
<dbReference type="PROSITE" id="PS50011">
    <property type="entry name" value="PROTEIN_KINASE_DOM"/>
    <property type="match status" value="1"/>
</dbReference>
<proteinExistence type="predicted"/>
<evidence type="ECO:0000259" key="1">
    <source>
        <dbReference type="PROSITE" id="PS50011"/>
    </source>
</evidence>
<gene>
    <name evidence="2" type="ORF">BU26DRAFT_527775</name>
</gene>
<organism evidence="2 3">
    <name type="scientific">Trematosphaeria pertusa</name>
    <dbReference type="NCBI Taxonomy" id="390896"/>
    <lineage>
        <taxon>Eukaryota</taxon>
        <taxon>Fungi</taxon>
        <taxon>Dikarya</taxon>
        <taxon>Ascomycota</taxon>
        <taxon>Pezizomycotina</taxon>
        <taxon>Dothideomycetes</taxon>
        <taxon>Pleosporomycetidae</taxon>
        <taxon>Pleosporales</taxon>
        <taxon>Massarineae</taxon>
        <taxon>Trematosphaeriaceae</taxon>
        <taxon>Trematosphaeria</taxon>
    </lineage>
</organism>